<evidence type="ECO:0000256" key="2">
    <source>
        <dbReference type="ARBA" id="ARBA00022692"/>
    </source>
</evidence>
<name>A0A480AP31_9BURK</name>
<dbReference type="GO" id="GO:0016020">
    <property type="term" value="C:membrane"/>
    <property type="evidence" value="ECO:0007669"/>
    <property type="project" value="UniProtKB-SubCell"/>
</dbReference>
<dbReference type="InterPro" id="IPR052719">
    <property type="entry name" value="CvpA-like"/>
</dbReference>
<gene>
    <name evidence="6" type="ORF">AQPW35_22540</name>
</gene>
<protein>
    <recommendedName>
        <fullName evidence="8">Colicin V biosynthesis protein</fullName>
    </recommendedName>
</protein>
<dbReference type="Proteomes" id="UP000301751">
    <property type="component" value="Unassembled WGS sequence"/>
</dbReference>
<keyword evidence="4 5" id="KW-0472">Membrane</keyword>
<feature type="transmembrane region" description="Helical" evidence="5">
    <location>
        <begin position="69"/>
        <end position="89"/>
    </location>
</feature>
<reference evidence="7" key="1">
    <citation type="submission" date="2019-03" db="EMBL/GenBank/DDBJ databases">
        <title>Aquabacterium pictum sp.nov., the first bacteriochlorophyll a-containing freshwater bacterium in the genus Aquabacterium of the class Betaproteobacteria.</title>
        <authorList>
            <person name="Hirose S."/>
            <person name="Tank M."/>
            <person name="Hara E."/>
            <person name="Tamaki H."/>
            <person name="Takaichi S."/>
            <person name="Haruta S."/>
            <person name="Hanada S."/>
        </authorList>
    </citation>
    <scope>NUCLEOTIDE SEQUENCE [LARGE SCALE GENOMIC DNA]</scope>
    <source>
        <strain evidence="7">W35</strain>
    </source>
</reference>
<evidence type="ECO:0000256" key="4">
    <source>
        <dbReference type="ARBA" id="ARBA00023136"/>
    </source>
</evidence>
<keyword evidence="3 5" id="KW-1133">Transmembrane helix</keyword>
<keyword evidence="2 5" id="KW-0812">Transmembrane</keyword>
<evidence type="ECO:0000313" key="7">
    <source>
        <dbReference type="Proteomes" id="UP000301751"/>
    </source>
</evidence>
<feature type="transmembrane region" description="Helical" evidence="5">
    <location>
        <begin position="39"/>
        <end position="57"/>
    </location>
</feature>
<evidence type="ECO:0000256" key="1">
    <source>
        <dbReference type="ARBA" id="ARBA00004141"/>
    </source>
</evidence>
<evidence type="ECO:0000256" key="3">
    <source>
        <dbReference type="ARBA" id="ARBA00022989"/>
    </source>
</evidence>
<accession>A0A480AP31</accession>
<feature type="transmembrane region" description="Helical" evidence="5">
    <location>
        <begin position="12"/>
        <end position="33"/>
    </location>
</feature>
<keyword evidence="7" id="KW-1185">Reference proteome</keyword>
<comment type="subcellular location">
    <subcellularLocation>
        <location evidence="1">Membrane</location>
        <topology evidence="1">Multi-pass membrane protein</topology>
    </subcellularLocation>
</comment>
<organism evidence="6 7">
    <name type="scientific">Pseudaquabacterium pictum</name>
    <dbReference type="NCBI Taxonomy" id="2315236"/>
    <lineage>
        <taxon>Bacteria</taxon>
        <taxon>Pseudomonadati</taxon>
        <taxon>Pseudomonadota</taxon>
        <taxon>Betaproteobacteria</taxon>
        <taxon>Burkholderiales</taxon>
        <taxon>Sphaerotilaceae</taxon>
        <taxon>Pseudaquabacterium</taxon>
    </lineage>
</organism>
<dbReference type="AlphaFoldDB" id="A0A480AP31"/>
<dbReference type="PANTHER" id="PTHR36926">
    <property type="entry name" value="COLICIN V PRODUCTION PROTEIN"/>
    <property type="match status" value="1"/>
</dbReference>
<evidence type="ECO:0000256" key="5">
    <source>
        <dbReference type="SAM" id="Phobius"/>
    </source>
</evidence>
<proteinExistence type="predicted"/>
<evidence type="ECO:0008006" key="8">
    <source>
        <dbReference type="Google" id="ProtNLM"/>
    </source>
</evidence>
<dbReference type="PANTHER" id="PTHR36926:SF1">
    <property type="entry name" value="COLICIN V PRODUCTION PROTEIN"/>
    <property type="match status" value="1"/>
</dbReference>
<dbReference type="InterPro" id="IPR003825">
    <property type="entry name" value="Colicin-V_CvpA"/>
</dbReference>
<dbReference type="GO" id="GO:0009403">
    <property type="term" value="P:toxin biosynthetic process"/>
    <property type="evidence" value="ECO:0007669"/>
    <property type="project" value="InterPro"/>
</dbReference>
<sequence length="170" mass="17737">MTATAMPALGWVDWTLLAVLGLSVVVGLWRGLVFELMSLVGWVVAYVAAQLYSAQVAPHLPIGLPGSALNLGAGFALTFIGVLIAWTLLARLVRLLVHATPLTLVDRSLGAAFGLLRGAVLLLAAATIVTLTPAARSQPWQDSQGAALLRVALQGIKPVLPAEVARHLPA</sequence>
<comment type="caution">
    <text evidence="6">The sequence shown here is derived from an EMBL/GenBank/DDBJ whole genome shotgun (WGS) entry which is preliminary data.</text>
</comment>
<dbReference type="Pfam" id="PF02674">
    <property type="entry name" value="Colicin_V"/>
    <property type="match status" value="1"/>
</dbReference>
<feature type="transmembrane region" description="Helical" evidence="5">
    <location>
        <begin position="109"/>
        <end position="131"/>
    </location>
</feature>
<dbReference type="EMBL" id="BJCL01000005">
    <property type="protein sequence ID" value="GCL63173.1"/>
    <property type="molecule type" value="Genomic_DNA"/>
</dbReference>
<evidence type="ECO:0000313" key="6">
    <source>
        <dbReference type="EMBL" id="GCL63173.1"/>
    </source>
</evidence>